<evidence type="ECO:0000313" key="2">
    <source>
        <dbReference type="Proteomes" id="UP000308549"/>
    </source>
</evidence>
<sequence length="359" mass="39725">METVAPGTRIVDGHKDIVDTWKSLSRSSPNMAVDAISVVAGGIGIYSFAASLFGGEQRQGANIRVHASNGVIKGANDRANLNTGGQIRNIYGYDSQGILLGDSGGGHVNPDGIHDFKLNQGNRRQALYIDIVADEDAICIPLIGVTQPGGGQHFGWMGDVFRACGLEWYYGNVLVDGSYMPNCGWIDANHQTQDTPDGVVTVGQASFKWYLPSFSKDPGQSPDSYDMDFYCHPRPFEVRYDAQPIEKRTVEQRQERHERIRRGLKVNELIISPHAKHLASEICEDENSLGPDFLSLHEGMFCDMKNKKWYPICDDNAGLIDNCLVMNVANRTLSGLFPHPKALGLVDTLFSYDRMVQWD</sequence>
<dbReference type="OrthoDB" id="5365129at2759"/>
<evidence type="ECO:0000313" key="1">
    <source>
        <dbReference type="EMBL" id="TKA31272.1"/>
    </source>
</evidence>
<dbReference type="Proteomes" id="UP000308549">
    <property type="component" value="Unassembled WGS sequence"/>
</dbReference>
<name>A0A4U0U9C1_9PEZI</name>
<proteinExistence type="predicted"/>
<organism evidence="1 2">
    <name type="scientific">Salinomyces thailandicus</name>
    <dbReference type="NCBI Taxonomy" id="706561"/>
    <lineage>
        <taxon>Eukaryota</taxon>
        <taxon>Fungi</taxon>
        <taxon>Dikarya</taxon>
        <taxon>Ascomycota</taxon>
        <taxon>Pezizomycotina</taxon>
        <taxon>Dothideomycetes</taxon>
        <taxon>Dothideomycetidae</taxon>
        <taxon>Mycosphaerellales</taxon>
        <taxon>Teratosphaeriaceae</taxon>
        <taxon>Salinomyces</taxon>
    </lineage>
</organism>
<reference evidence="1 2" key="1">
    <citation type="submission" date="2017-03" db="EMBL/GenBank/DDBJ databases">
        <title>Genomes of endolithic fungi from Antarctica.</title>
        <authorList>
            <person name="Coleine C."/>
            <person name="Masonjones S."/>
            <person name="Stajich J.E."/>
        </authorList>
    </citation>
    <scope>NUCLEOTIDE SEQUENCE [LARGE SCALE GENOMIC DNA]</scope>
    <source>
        <strain evidence="1 2">CCFEE 6315</strain>
    </source>
</reference>
<gene>
    <name evidence="1" type="ORF">B0A50_02117</name>
</gene>
<dbReference type="AlphaFoldDB" id="A0A4U0U9C1"/>
<keyword evidence="2" id="KW-1185">Reference proteome</keyword>
<protein>
    <submittedName>
        <fullName evidence="1">Uncharacterized protein</fullName>
    </submittedName>
</protein>
<comment type="caution">
    <text evidence="1">The sequence shown here is derived from an EMBL/GenBank/DDBJ whole genome shotgun (WGS) entry which is preliminary data.</text>
</comment>
<accession>A0A4U0U9C1</accession>
<dbReference type="EMBL" id="NAJL01000008">
    <property type="protein sequence ID" value="TKA31272.1"/>
    <property type="molecule type" value="Genomic_DNA"/>
</dbReference>